<dbReference type="AlphaFoldDB" id="A0A9P6PKK5"/>
<reference evidence="1" key="1">
    <citation type="journal article" date="2020" name="Fungal Divers.">
        <title>Resolving the Mortierellaceae phylogeny through synthesis of multi-gene phylogenetics and phylogenomics.</title>
        <authorList>
            <person name="Vandepol N."/>
            <person name="Liber J."/>
            <person name="Desiro A."/>
            <person name="Na H."/>
            <person name="Kennedy M."/>
            <person name="Barry K."/>
            <person name="Grigoriev I.V."/>
            <person name="Miller A.N."/>
            <person name="O'Donnell K."/>
            <person name="Stajich J.E."/>
            <person name="Bonito G."/>
        </authorList>
    </citation>
    <scope>NUCLEOTIDE SEQUENCE</scope>
    <source>
        <strain evidence="1">KOD948</strain>
    </source>
</reference>
<accession>A0A9P6PKK5</accession>
<sequence>MDSIQRRFSDIVTANYGKFVGDLGQVTVQLSTPLTAQEFYDALKRTKGVHELIIILKWDATKSDIQQLCDTIFESNVSILTVNGEYFDSPASDVLSRGSRFDPFIQMISRGKLQSFTIMECRRFLDRITDIAYPVIPTLRALHLDYSMVHYVKEKESKSAMQRAVNLFGRFPNLIEATVACSDVDEMFEFLSIQQLPQLSALHLQCPGYVKKVTLQLLNGTVWHVDMQFGYIPKLAYLGSLQEFGMVQDIIPLPDLKRLLGANMGLTKLHLKMPKDPFECIFLIDTLMSTRSSPLLAVMNTRWDRDTKMEFWNAAKVPPPGSTGKWIQLPHSMVHIQEWRNMRCTFQQMNSNIEIILSGLEEMAHDAGEVKLDLDMSLLTEAGIRVFQKAMASLRPRECSVIFKEYKQELAHCYDFDP</sequence>
<comment type="caution">
    <text evidence="1">The sequence shown here is derived from an EMBL/GenBank/DDBJ whole genome shotgun (WGS) entry which is preliminary data.</text>
</comment>
<evidence type="ECO:0000313" key="2">
    <source>
        <dbReference type="Proteomes" id="UP000726737"/>
    </source>
</evidence>
<proteinExistence type="predicted"/>
<organism evidence="1 2">
    <name type="scientific">Mortierella polycephala</name>
    <dbReference type="NCBI Taxonomy" id="41804"/>
    <lineage>
        <taxon>Eukaryota</taxon>
        <taxon>Fungi</taxon>
        <taxon>Fungi incertae sedis</taxon>
        <taxon>Mucoromycota</taxon>
        <taxon>Mortierellomycotina</taxon>
        <taxon>Mortierellomycetes</taxon>
        <taxon>Mortierellales</taxon>
        <taxon>Mortierellaceae</taxon>
        <taxon>Mortierella</taxon>
    </lineage>
</organism>
<name>A0A9P6PKK5_9FUNG</name>
<protein>
    <submittedName>
        <fullName evidence="1">Uncharacterized protein</fullName>
    </submittedName>
</protein>
<dbReference type="Proteomes" id="UP000726737">
    <property type="component" value="Unassembled WGS sequence"/>
</dbReference>
<dbReference type="EMBL" id="JAAAJA010001766">
    <property type="protein sequence ID" value="KAG0246504.1"/>
    <property type="molecule type" value="Genomic_DNA"/>
</dbReference>
<dbReference type="OrthoDB" id="546350at2759"/>
<evidence type="ECO:0000313" key="1">
    <source>
        <dbReference type="EMBL" id="KAG0246504.1"/>
    </source>
</evidence>
<feature type="non-terminal residue" evidence="1">
    <location>
        <position position="418"/>
    </location>
</feature>
<keyword evidence="2" id="KW-1185">Reference proteome</keyword>
<gene>
    <name evidence="1" type="ORF">BG011_002413</name>
</gene>